<evidence type="ECO:0000256" key="4">
    <source>
        <dbReference type="ARBA" id="ARBA00022737"/>
    </source>
</evidence>
<evidence type="ECO:0000256" key="2">
    <source>
        <dbReference type="ARBA" id="ARBA00006337"/>
    </source>
</evidence>
<evidence type="ECO:0000256" key="3">
    <source>
        <dbReference type="ARBA" id="ARBA00022692"/>
    </source>
</evidence>
<dbReference type="PANTHER" id="PTHR22777:SF17">
    <property type="entry name" value="UPF0053 PROTEIN SLL0260"/>
    <property type="match status" value="1"/>
</dbReference>
<keyword evidence="3 9" id="KW-0812">Transmembrane</keyword>
<evidence type="ECO:0000259" key="11">
    <source>
        <dbReference type="PROSITE" id="PS51371"/>
    </source>
</evidence>
<accession>A0A537L9F0</accession>
<dbReference type="InterPro" id="IPR005170">
    <property type="entry name" value="Transptr-assoc_dom"/>
</dbReference>
<dbReference type="Pfam" id="PF03471">
    <property type="entry name" value="CorC_HlyC"/>
    <property type="match status" value="1"/>
</dbReference>
<dbReference type="Pfam" id="PF01595">
    <property type="entry name" value="CNNM"/>
    <property type="match status" value="1"/>
</dbReference>
<feature type="domain" description="CBS" evidence="11">
    <location>
        <begin position="211"/>
        <end position="271"/>
    </location>
</feature>
<comment type="similarity">
    <text evidence="2">Belongs to the UPF0053 family.</text>
</comment>
<dbReference type="SUPFAM" id="SSF54631">
    <property type="entry name" value="CBS-domain pair"/>
    <property type="match status" value="1"/>
</dbReference>
<dbReference type="Gene3D" id="3.10.580.10">
    <property type="entry name" value="CBS-domain"/>
    <property type="match status" value="1"/>
</dbReference>
<dbReference type="PANTHER" id="PTHR22777">
    <property type="entry name" value="HEMOLYSIN-RELATED"/>
    <property type="match status" value="1"/>
</dbReference>
<dbReference type="GO" id="GO:0005886">
    <property type="term" value="C:plasma membrane"/>
    <property type="evidence" value="ECO:0007669"/>
    <property type="project" value="TreeGrafter"/>
</dbReference>
<dbReference type="EMBL" id="VBAJ01000263">
    <property type="protein sequence ID" value="TMJ04643.1"/>
    <property type="molecule type" value="Genomic_DNA"/>
</dbReference>
<evidence type="ECO:0000256" key="9">
    <source>
        <dbReference type="PROSITE-ProRule" id="PRU01193"/>
    </source>
</evidence>
<dbReference type="InterPro" id="IPR016169">
    <property type="entry name" value="FAD-bd_PCMH_sub2"/>
</dbReference>
<evidence type="ECO:0000256" key="5">
    <source>
        <dbReference type="ARBA" id="ARBA00022989"/>
    </source>
</evidence>
<evidence type="ECO:0000313" key="13">
    <source>
        <dbReference type="EMBL" id="TMJ04643.1"/>
    </source>
</evidence>
<feature type="transmembrane region" description="Helical" evidence="10">
    <location>
        <begin position="63"/>
        <end position="90"/>
    </location>
</feature>
<dbReference type="SMART" id="SM00116">
    <property type="entry name" value="CBS"/>
    <property type="match status" value="2"/>
</dbReference>
<dbReference type="AlphaFoldDB" id="A0A537L9F0"/>
<organism evidence="13 14">
    <name type="scientific">Candidatus Segetimicrobium genomatis</name>
    <dbReference type="NCBI Taxonomy" id="2569760"/>
    <lineage>
        <taxon>Bacteria</taxon>
        <taxon>Bacillati</taxon>
        <taxon>Candidatus Sysuimicrobiota</taxon>
        <taxon>Candidatus Sysuimicrobiia</taxon>
        <taxon>Candidatus Sysuimicrobiales</taxon>
        <taxon>Candidatus Segetimicrobiaceae</taxon>
        <taxon>Candidatus Segetimicrobium</taxon>
    </lineage>
</organism>
<feature type="domain" description="CNNM transmembrane" evidence="12">
    <location>
        <begin position="2"/>
        <end position="192"/>
    </location>
</feature>
<feature type="transmembrane region" description="Helical" evidence="10">
    <location>
        <begin position="97"/>
        <end position="114"/>
    </location>
</feature>
<dbReference type="InterPro" id="IPR000644">
    <property type="entry name" value="CBS_dom"/>
</dbReference>
<keyword evidence="5 9" id="KW-1133">Transmembrane helix</keyword>
<proteinExistence type="inferred from homology"/>
<evidence type="ECO:0000259" key="12">
    <source>
        <dbReference type="PROSITE" id="PS51846"/>
    </source>
</evidence>
<keyword evidence="4" id="KW-0677">Repeat</keyword>
<evidence type="ECO:0000256" key="6">
    <source>
        <dbReference type="ARBA" id="ARBA00023122"/>
    </source>
</evidence>
<dbReference type="InterPro" id="IPR002550">
    <property type="entry name" value="CNNM"/>
</dbReference>
<evidence type="ECO:0000256" key="1">
    <source>
        <dbReference type="ARBA" id="ARBA00004141"/>
    </source>
</evidence>
<dbReference type="SUPFAM" id="SSF56176">
    <property type="entry name" value="FAD-binding/transporter-associated domain-like"/>
    <property type="match status" value="1"/>
</dbReference>
<keyword evidence="7 9" id="KW-0472">Membrane</keyword>
<comment type="caution">
    <text evidence="13">The sequence shown here is derived from an EMBL/GenBank/DDBJ whole genome shotgun (WGS) entry which is preliminary data.</text>
</comment>
<reference evidence="13 14" key="1">
    <citation type="journal article" date="2019" name="Nat. Microbiol.">
        <title>Mediterranean grassland soil C-N compound turnover is dependent on rainfall and depth, and is mediated by genomically divergent microorganisms.</title>
        <authorList>
            <person name="Diamond S."/>
            <person name="Andeer P.F."/>
            <person name="Li Z."/>
            <person name="Crits-Christoph A."/>
            <person name="Burstein D."/>
            <person name="Anantharaman K."/>
            <person name="Lane K.R."/>
            <person name="Thomas B.C."/>
            <person name="Pan C."/>
            <person name="Northen T.R."/>
            <person name="Banfield J.F."/>
        </authorList>
    </citation>
    <scope>NUCLEOTIDE SEQUENCE [LARGE SCALE GENOMIC DNA]</scope>
    <source>
        <strain evidence="13">NP_2</strain>
    </source>
</reference>
<evidence type="ECO:0000256" key="10">
    <source>
        <dbReference type="SAM" id="Phobius"/>
    </source>
</evidence>
<dbReference type="InterPro" id="IPR036318">
    <property type="entry name" value="FAD-bd_PCMH-like_sf"/>
</dbReference>
<evidence type="ECO:0000256" key="8">
    <source>
        <dbReference type="PROSITE-ProRule" id="PRU00703"/>
    </source>
</evidence>
<dbReference type="GO" id="GO:0050660">
    <property type="term" value="F:flavin adenine dinucleotide binding"/>
    <property type="evidence" value="ECO:0007669"/>
    <property type="project" value="InterPro"/>
</dbReference>
<name>A0A537L9F0_9BACT</name>
<dbReference type="SMART" id="SM01091">
    <property type="entry name" value="CorC_HlyC"/>
    <property type="match status" value="1"/>
</dbReference>
<gene>
    <name evidence="13" type="ORF">E6G99_10365</name>
</gene>
<dbReference type="InterPro" id="IPR046342">
    <property type="entry name" value="CBS_dom_sf"/>
</dbReference>
<feature type="domain" description="CBS" evidence="11">
    <location>
        <begin position="276"/>
        <end position="333"/>
    </location>
</feature>
<dbReference type="CDD" id="cd04590">
    <property type="entry name" value="CBS_pair_CorC_HlyC_assoc"/>
    <property type="match status" value="1"/>
</dbReference>
<dbReference type="Gene3D" id="3.30.465.10">
    <property type="match status" value="1"/>
</dbReference>
<dbReference type="PROSITE" id="PS51371">
    <property type="entry name" value="CBS"/>
    <property type="match status" value="2"/>
</dbReference>
<dbReference type="PROSITE" id="PS51846">
    <property type="entry name" value="CNNM"/>
    <property type="match status" value="1"/>
</dbReference>
<sequence length="427" mass="46998">MQAPSNPYGWLILVLLLLLSAFFSAAEAALLAANKLRLRRLRDDGDRRARQLSRLLEEQPGRVLTALAVGNNIVNVGASILAAALFVQWLGPGRGPYLAVVAMTVALLIVGEITPKTFAAKHADRLALWVGRPVAWVAVLLSPAIRVLSLVSDLLVRPLGGRVNFASPLVTEEEIRLLVRVGEEEGVIEADQRQMIHSIFEFGDTVVREVMVPRIDMVCVEDTTSVDGVLRVILEEGHSRVPVYHDTIDQIVGVVHVKDLLSHIKAGHHSLPAREVMRPAYFVPESKRLDDLFREMRRKRTQMAIVVDEYGGTAGLVTVEDLLEEIVGPILDEYDVEEKLFETVDEHTAIVDGRLSIEEVNELMNLDLPTGEVDTIGGFVYSLLGHVPAQGEKVISGGAEIVVEKLEGHRIARVRISRLVPAPPLRS</sequence>
<evidence type="ECO:0000256" key="7">
    <source>
        <dbReference type="ARBA" id="ARBA00023136"/>
    </source>
</evidence>
<feature type="transmembrane region" description="Helical" evidence="10">
    <location>
        <begin position="134"/>
        <end position="156"/>
    </location>
</feature>
<comment type="subcellular location">
    <subcellularLocation>
        <location evidence="1">Membrane</location>
        <topology evidence="1">Multi-pass membrane protein</topology>
    </subcellularLocation>
</comment>
<dbReference type="InterPro" id="IPR044751">
    <property type="entry name" value="Ion_transp-like_CBS"/>
</dbReference>
<dbReference type="Pfam" id="PF00571">
    <property type="entry name" value="CBS"/>
    <property type="match status" value="2"/>
</dbReference>
<dbReference type="FunFam" id="3.10.580.10:FF:000002">
    <property type="entry name" value="Magnesium/cobalt efflux protein CorC"/>
    <property type="match status" value="1"/>
</dbReference>
<keyword evidence="6 8" id="KW-0129">CBS domain</keyword>
<evidence type="ECO:0000313" key="14">
    <source>
        <dbReference type="Proteomes" id="UP000318661"/>
    </source>
</evidence>
<protein>
    <submittedName>
        <fullName evidence="13">HlyC/CorC family transporter</fullName>
    </submittedName>
</protein>
<dbReference type="Proteomes" id="UP000318661">
    <property type="component" value="Unassembled WGS sequence"/>
</dbReference>